<dbReference type="PANTHER" id="PTHR24321:SF8">
    <property type="entry name" value="ESTRADIOL 17-BETA-DEHYDROGENASE 8-RELATED"/>
    <property type="match status" value="1"/>
</dbReference>
<comment type="caution">
    <text evidence="3">The sequence shown here is derived from an EMBL/GenBank/DDBJ whole genome shotgun (WGS) entry which is preliminary data.</text>
</comment>
<keyword evidence="2" id="KW-0560">Oxidoreductase</keyword>
<dbReference type="InterPro" id="IPR036291">
    <property type="entry name" value="NAD(P)-bd_dom_sf"/>
</dbReference>
<evidence type="ECO:0000256" key="2">
    <source>
        <dbReference type="ARBA" id="ARBA00023002"/>
    </source>
</evidence>
<evidence type="ECO:0000256" key="1">
    <source>
        <dbReference type="ARBA" id="ARBA00006484"/>
    </source>
</evidence>
<feature type="non-terminal residue" evidence="3">
    <location>
        <position position="1"/>
    </location>
</feature>
<dbReference type="Pfam" id="PF13561">
    <property type="entry name" value="adh_short_C2"/>
    <property type="match status" value="1"/>
</dbReference>
<comment type="similarity">
    <text evidence="1">Belongs to the short-chain dehydrogenases/reductases (SDR) family.</text>
</comment>
<dbReference type="Gene3D" id="3.40.50.720">
    <property type="entry name" value="NAD(P)-binding Rossmann-like Domain"/>
    <property type="match status" value="1"/>
</dbReference>
<dbReference type="PANTHER" id="PTHR24321">
    <property type="entry name" value="DEHYDROGENASES, SHORT CHAIN"/>
    <property type="match status" value="1"/>
</dbReference>
<proteinExistence type="inferred from homology"/>
<dbReference type="SUPFAM" id="SSF51735">
    <property type="entry name" value="NAD(P)-binding Rossmann-fold domains"/>
    <property type="match status" value="1"/>
</dbReference>
<reference evidence="3 4" key="1">
    <citation type="submission" date="2022-10" db="EMBL/GenBank/DDBJ databases">
        <authorList>
            <person name="Xie J."/>
            <person name="Shen N."/>
        </authorList>
    </citation>
    <scope>NUCLEOTIDE SEQUENCE [LARGE SCALE GENOMIC DNA]</scope>
    <source>
        <strain evidence="3 4">YIM65594</strain>
    </source>
</reference>
<organism evidence="3 4">
    <name type="scientific">Streptomyces endophyticus</name>
    <dbReference type="NCBI Taxonomy" id="714166"/>
    <lineage>
        <taxon>Bacteria</taxon>
        <taxon>Bacillati</taxon>
        <taxon>Actinomycetota</taxon>
        <taxon>Actinomycetes</taxon>
        <taxon>Kitasatosporales</taxon>
        <taxon>Streptomycetaceae</taxon>
        <taxon>Streptomyces</taxon>
    </lineage>
</organism>
<gene>
    <name evidence="3" type="ORF">OKJ99_33935</name>
</gene>
<dbReference type="Proteomes" id="UP001354931">
    <property type="component" value="Unassembled WGS sequence"/>
</dbReference>
<evidence type="ECO:0000313" key="3">
    <source>
        <dbReference type="EMBL" id="MEB8342507.1"/>
    </source>
</evidence>
<dbReference type="RefSeq" id="WP_326022006.1">
    <property type="nucleotide sequence ID" value="NZ_JAOZYC010000164.1"/>
</dbReference>
<dbReference type="EMBL" id="JAOZYC010000164">
    <property type="protein sequence ID" value="MEB8342507.1"/>
    <property type="molecule type" value="Genomic_DNA"/>
</dbReference>
<accession>A0ABU6FI96</accession>
<sequence length="198" mass="20491">LHLQRHPGRRGSRHLAPRHRPRAIRSALVLEEFGTVVAEGGAGVVIASMAGHMAPLPPDVETALRSAAADELLGLPFLRPDALSDPGAAYALAKRANHLRVQAASLAWGERGARVNSVSPGVISTRMGRAELAGESGSQMRAMIERSGTGRAGTPNDIAEATAFLLSPAASFITGTDLLVDGGVVAATRSAAPRRDAS</sequence>
<evidence type="ECO:0000313" key="4">
    <source>
        <dbReference type="Proteomes" id="UP001354931"/>
    </source>
</evidence>
<dbReference type="PRINTS" id="PR00081">
    <property type="entry name" value="GDHRDH"/>
</dbReference>
<keyword evidence="4" id="KW-1185">Reference proteome</keyword>
<protein>
    <submittedName>
        <fullName evidence="3">SDR family oxidoreductase</fullName>
    </submittedName>
</protein>
<dbReference type="InterPro" id="IPR002347">
    <property type="entry name" value="SDR_fam"/>
</dbReference>
<name>A0ABU6FI96_9ACTN</name>